<feature type="transmembrane region" description="Helical" evidence="7">
    <location>
        <begin position="439"/>
        <end position="461"/>
    </location>
</feature>
<keyword evidence="4 7" id="KW-1133">Transmembrane helix</keyword>
<dbReference type="RefSeq" id="WP_047791931.1">
    <property type="nucleotide sequence ID" value="NZ_CP011856.1"/>
</dbReference>
<name>A0A0H3XNF0_9MOLU</name>
<reference evidence="9 10" key="1">
    <citation type="journal article" date="2015" name="Genome Biol. Evol.">
        <title>Found and Lost: The Fates of Horizontally Acquired Genes in Arthropod-Symbiotic Spiroplasma.</title>
        <authorList>
            <person name="Lo W.S."/>
            <person name="Gasparich G.E."/>
            <person name="Kuo C.H."/>
        </authorList>
    </citation>
    <scope>NUCLEOTIDE SEQUENCE [LARGE SCALE GENOMIC DNA]</scope>
    <source>
        <strain evidence="10">TDA-040725-5</strain>
    </source>
</reference>
<keyword evidence="10" id="KW-1185">Reference proteome</keyword>
<evidence type="ECO:0000256" key="1">
    <source>
        <dbReference type="ARBA" id="ARBA00004651"/>
    </source>
</evidence>
<keyword evidence="5 7" id="KW-0472">Membrane</keyword>
<feature type="domain" description="ABC3 transporter permease C-terminal" evidence="8">
    <location>
        <begin position="398"/>
        <end position="515"/>
    </location>
</feature>
<dbReference type="STRING" id="315358.SERIO_v1c12030"/>
<evidence type="ECO:0000256" key="6">
    <source>
        <dbReference type="ARBA" id="ARBA00038076"/>
    </source>
</evidence>
<feature type="transmembrane region" description="Helical" evidence="7">
    <location>
        <begin position="1038"/>
        <end position="1062"/>
    </location>
</feature>
<keyword evidence="2" id="KW-1003">Cell membrane</keyword>
<feature type="domain" description="ABC3 transporter permease C-terminal" evidence="8">
    <location>
        <begin position="1045"/>
        <end position="1155"/>
    </location>
</feature>
<evidence type="ECO:0000256" key="4">
    <source>
        <dbReference type="ARBA" id="ARBA00022989"/>
    </source>
</evidence>
<dbReference type="EMBL" id="CP011856">
    <property type="protein sequence ID" value="AKM54752.1"/>
    <property type="molecule type" value="Genomic_DNA"/>
</dbReference>
<keyword evidence="3 7" id="KW-0812">Transmembrane</keyword>
<dbReference type="Proteomes" id="UP000035661">
    <property type="component" value="Chromosome"/>
</dbReference>
<evidence type="ECO:0000259" key="8">
    <source>
        <dbReference type="Pfam" id="PF02687"/>
    </source>
</evidence>
<dbReference type="GO" id="GO:0022857">
    <property type="term" value="F:transmembrane transporter activity"/>
    <property type="evidence" value="ECO:0007669"/>
    <property type="project" value="TreeGrafter"/>
</dbReference>
<feature type="transmembrane region" description="Helical" evidence="7">
    <location>
        <begin position="20"/>
        <end position="41"/>
    </location>
</feature>
<dbReference type="AlphaFoldDB" id="A0A0H3XNF0"/>
<feature type="transmembrane region" description="Helical" evidence="7">
    <location>
        <begin position="489"/>
        <end position="514"/>
    </location>
</feature>
<dbReference type="InterPro" id="IPR003838">
    <property type="entry name" value="ABC3_permease_C"/>
</dbReference>
<evidence type="ECO:0000256" key="7">
    <source>
        <dbReference type="SAM" id="Phobius"/>
    </source>
</evidence>
<dbReference type="InterPro" id="IPR050250">
    <property type="entry name" value="Macrolide_Exporter_MacB"/>
</dbReference>
<comment type="subcellular location">
    <subcellularLocation>
        <location evidence="1">Cell membrane</location>
        <topology evidence="1">Multi-pass membrane protein</topology>
    </subcellularLocation>
</comment>
<organism evidence="9 10">
    <name type="scientific">Spiroplasma eriocheiris</name>
    <dbReference type="NCBI Taxonomy" id="315358"/>
    <lineage>
        <taxon>Bacteria</taxon>
        <taxon>Bacillati</taxon>
        <taxon>Mycoplasmatota</taxon>
        <taxon>Mollicutes</taxon>
        <taxon>Entomoplasmatales</taxon>
        <taxon>Spiroplasmataceae</taxon>
        <taxon>Spiroplasma</taxon>
    </lineage>
</organism>
<dbReference type="PANTHER" id="PTHR30572">
    <property type="entry name" value="MEMBRANE COMPONENT OF TRANSPORTER-RELATED"/>
    <property type="match status" value="1"/>
</dbReference>
<accession>A0A0H3XNF0</accession>
<feature type="transmembrane region" description="Helical" evidence="7">
    <location>
        <begin position="567"/>
        <end position="591"/>
    </location>
</feature>
<evidence type="ECO:0000256" key="5">
    <source>
        <dbReference type="ARBA" id="ARBA00023136"/>
    </source>
</evidence>
<evidence type="ECO:0000313" key="10">
    <source>
        <dbReference type="Proteomes" id="UP000035661"/>
    </source>
</evidence>
<gene>
    <name evidence="9" type="ORF">SERIO_v1c12030</name>
</gene>
<reference evidence="10" key="2">
    <citation type="submission" date="2015-06" db="EMBL/GenBank/DDBJ databases">
        <title>Complete genome sequence of Spiroplasma eriocheiris TDA-040725-5 (DSM 21848).</title>
        <authorList>
            <person name="Lo W.-S."/>
            <person name="Kuo C.-H."/>
        </authorList>
    </citation>
    <scope>NUCLEOTIDE SEQUENCE [LARGE SCALE GENOMIC DNA]</scope>
    <source>
        <strain evidence="10">TDA-040725-5</strain>
    </source>
</reference>
<proteinExistence type="inferred from homology"/>
<comment type="similarity">
    <text evidence="6">Belongs to the ABC-4 integral membrane protein family.</text>
</comment>
<protein>
    <recommendedName>
        <fullName evidence="8">ABC3 transporter permease C-terminal domain-containing protein</fullName>
    </recommendedName>
</protein>
<sequence length="1166" mass="130323">MKNLFREATRGFLKKITQFIGLIFFVIAAMLTFTALFSSVFQVKNGVKDLARYSGTYQYEVKADGLFIDNNIFSTGEYNKLNRKFLSEFYDESKIDANKLTFNTIKSDLSNLQCTNDNQLCTWTTSPPYLNPTTGTASFTSLHKNYNENLQAAFLNYIILHPHDSGLDKIINNPDIQLDISYSLNYLFTFKSLINSEVQYYNISAVYKNPAQLFYDGDSWRSDNVFRAPFNTVYDADKNKLIQTIDQGSIYISRQYGDYNGIPIGGNLNLSSQNAGSENMIYKVNGWATKYSDIYPVLANMATLVQSSTTIDFKNGALLYGNANDFKNIEAVFPNGSETLTAYINISGGLTGASRIKLLSDALNNYFVSADDTITSFSNSFPGQVVMLTDASFIIDGSIAIACSIIIAIIIGFFIKKDIENQKRQIGVLKALGYQKYKLAFIFTCNIVFTMIIGCVLGWALSIPMQMYFTSSNIYSIGLPLTMFYFNPLIFTSAIIFAPVAFIILAFTIAFILLNRSALDLIYDLKSNNLSFKTRKVKKQHKKIWHLGLSFNIHLSFTFALKSLGKWIMVMVVLTFASFLLMFQLDAGVMAKNVVKNSFRYFKDDVKSYLITSYDQEDVTTETKGGTTYQWLSTQDEAVKFHPAKILNNGTTFNFPNPLLCFPALATPATYPIAPSVCGDFLNIIGDPNDSTPKSKISIENGKYPLLDSETLKAIVNYKVIANGTEVNGWDYLLNLLSSPWIQAILEKQGVTPDQIKEISQILITIRNLSSLTGGLYPKVYFGPYMVYNPQFDMPYTSKPARWGPYDNKNADNPVSDLFAVGLPSQQEFRDSYFNFESRHLSLQDVQNKVFGYTISSTPVGNDPQKAINEPIPTVLAKRVYESSHVNPGDVITVNVRVTNMIGYVPVNFKVIGSDDADISSGNLYTNENSLQIVMNQWINLLGKGVPFPTIPYHNSIATKIDNNGGTLQPYRILSAFSLKDDYDFTLWDTSGGTPKIDIGKAAALRANTKLINGFNKIWPFDTLREIFGKGMETVNDVLTVLESLTVIIVALILAVLISMVLDENKRIILTLKVLGYKVREIVFMVLGFYLLAVIIGYLLSYVVSELAWEIIINVLFQRSGMLLGLPFDLSVVGITIAVILIILGVAISLGLWRIKNNRLTNITIA</sequence>
<dbReference type="KEGG" id="seri:SERIO_v1c12030"/>
<feature type="transmembrane region" description="Helical" evidence="7">
    <location>
        <begin position="1082"/>
        <end position="1100"/>
    </location>
</feature>
<evidence type="ECO:0000313" key="9">
    <source>
        <dbReference type="EMBL" id="AKM54752.1"/>
    </source>
</evidence>
<evidence type="ECO:0000256" key="3">
    <source>
        <dbReference type="ARBA" id="ARBA00022692"/>
    </source>
</evidence>
<dbReference type="GO" id="GO:0005886">
    <property type="term" value="C:plasma membrane"/>
    <property type="evidence" value="ECO:0007669"/>
    <property type="project" value="UniProtKB-SubCell"/>
</dbReference>
<feature type="transmembrane region" description="Helical" evidence="7">
    <location>
        <begin position="1132"/>
        <end position="1153"/>
    </location>
</feature>
<feature type="transmembrane region" description="Helical" evidence="7">
    <location>
        <begin position="393"/>
        <end position="415"/>
    </location>
</feature>
<dbReference type="PANTHER" id="PTHR30572:SF4">
    <property type="entry name" value="ABC TRANSPORTER PERMEASE YTRF"/>
    <property type="match status" value="1"/>
</dbReference>
<dbReference type="Pfam" id="PF02687">
    <property type="entry name" value="FtsX"/>
    <property type="match status" value="2"/>
</dbReference>
<dbReference type="PATRIC" id="fig|743698.3.peg.1215"/>
<evidence type="ECO:0000256" key="2">
    <source>
        <dbReference type="ARBA" id="ARBA00022475"/>
    </source>
</evidence>